<dbReference type="RefSeq" id="WP_010885278.1">
    <property type="nucleotide sequence ID" value="NZ_DUJN01000002.1"/>
</dbReference>
<feature type="transmembrane region" description="Helical" evidence="1">
    <location>
        <begin position="7"/>
        <end position="25"/>
    </location>
</feature>
<name>A0A832T022_PYRHR</name>
<keyword evidence="1" id="KW-0472">Membrane</keyword>
<evidence type="ECO:0000256" key="1">
    <source>
        <dbReference type="SAM" id="Phobius"/>
    </source>
</evidence>
<gene>
    <name evidence="2" type="ORF">HA331_00250</name>
</gene>
<dbReference type="AlphaFoldDB" id="A0A832T022"/>
<reference evidence="2" key="1">
    <citation type="journal article" date="2020" name="bioRxiv">
        <title>A rank-normalized archaeal taxonomy based on genome phylogeny resolves widespread incomplete and uneven classifications.</title>
        <authorList>
            <person name="Rinke C."/>
            <person name="Chuvochina M."/>
            <person name="Mussig A.J."/>
            <person name="Chaumeil P.-A."/>
            <person name="Waite D.W."/>
            <person name="Whitman W.B."/>
            <person name="Parks D.H."/>
            <person name="Hugenholtz P."/>
        </authorList>
    </citation>
    <scope>NUCLEOTIDE SEQUENCE</scope>
    <source>
        <strain evidence="2">UBA8834</strain>
    </source>
</reference>
<comment type="caution">
    <text evidence="2">The sequence shown here is derived from an EMBL/GenBank/DDBJ whole genome shotgun (WGS) entry which is preliminary data.</text>
</comment>
<dbReference type="EMBL" id="DUJN01000002">
    <property type="protein sequence ID" value="HII60205.1"/>
    <property type="molecule type" value="Genomic_DNA"/>
</dbReference>
<keyword evidence="1" id="KW-1133">Transmembrane helix</keyword>
<dbReference type="Proteomes" id="UP000617544">
    <property type="component" value="Unassembled WGS sequence"/>
</dbReference>
<keyword evidence="1" id="KW-0812">Transmembrane</keyword>
<proteinExistence type="predicted"/>
<dbReference type="GeneID" id="1443513"/>
<organism evidence="2 3">
    <name type="scientific">Pyrococcus horikoshii</name>
    <dbReference type="NCBI Taxonomy" id="53953"/>
    <lineage>
        <taxon>Archaea</taxon>
        <taxon>Methanobacteriati</taxon>
        <taxon>Methanobacteriota</taxon>
        <taxon>Thermococci</taxon>
        <taxon>Thermococcales</taxon>
        <taxon>Thermococcaceae</taxon>
        <taxon>Pyrococcus</taxon>
    </lineage>
</organism>
<evidence type="ECO:0000313" key="2">
    <source>
        <dbReference type="EMBL" id="HII60205.1"/>
    </source>
</evidence>
<dbReference type="OMA" id="IATYYVY"/>
<evidence type="ECO:0000313" key="3">
    <source>
        <dbReference type="Proteomes" id="UP000617544"/>
    </source>
</evidence>
<sequence>MRKKERQIITLVLIVLFGAIAWWAYGHHNGGFVDITNVLSGNTTENTTYQLAISNLQAVVDQQTGHVVVSFQLANREHFNISSVEVLYALNVADPNNATYIALNATEQNGTYKAEIPSKFGDMVYYKVKVSYNAGKTLESDVKSITVKDTTAPTLNSVSINYNSTTGTFIIDFNATDNDQIAIYHIYYADLGTNNTIGNTTTFTEVNATNLPITISNITNGNYYAFYFVVEDLSGNTVALYNETSPYIIQANETATWPIIVTAPTSS</sequence>
<accession>A0A832T022</accession>
<protein>
    <submittedName>
        <fullName evidence="2">Uncharacterized protein</fullName>
    </submittedName>
</protein>